<feature type="domain" description="NAD-glutamate dehydrogenase ACT3" evidence="5">
    <location>
        <begin position="508"/>
        <end position="563"/>
    </location>
</feature>
<dbReference type="InterPro" id="IPR049064">
    <property type="entry name" value="NAD_Glu_DH_ACT3"/>
</dbReference>
<feature type="domain" description="NAD-glutamate dehydrogenase catalytic" evidence="2">
    <location>
        <begin position="669"/>
        <end position="1159"/>
    </location>
</feature>
<dbReference type="GO" id="GO:0006538">
    <property type="term" value="P:L-glutamate catabolic process"/>
    <property type="evidence" value="ECO:0007669"/>
    <property type="project" value="InterPro"/>
</dbReference>
<evidence type="ECO:0000259" key="4">
    <source>
        <dbReference type="Pfam" id="PF21076"/>
    </source>
</evidence>
<keyword evidence="7" id="KW-1185">Reference proteome</keyword>
<evidence type="ECO:0000259" key="5">
    <source>
        <dbReference type="Pfam" id="PF21077"/>
    </source>
</evidence>
<dbReference type="SUPFAM" id="SSF51735">
    <property type="entry name" value="NAD(P)-binding Rossmann-fold domains"/>
    <property type="match status" value="1"/>
</dbReference>
<dbReference type="Pfam" id="PF21079">
    <property type="entry name" value="GDH_HM2"/>
    <property type="match status" value="1"/>
</dbReference>
<dbReference type="Pfam" id="PF21077">
    <property type="entry name" value="GDH_ACT3"/>
    <property type="match status" value="1"/>
</dbReference>
<dbReference type="InterPro" id="IPR036291">
    <property type="entry name" value="NAD(P)-bd_dom_sf"/>
</dbReference>
<dbReference type="Pfam" id="PF21076">
    <property type="entry name" value="GDH_ACT2"/>
    <property type="match status" value="1"/>
</dbReference>
<dbReference type="KEGG" id="ttk:TST_0099"/>
<keyword evidence="1 6" id="KW-0560">Oxidoreductase</keyword>
<dbReference type="InterPro" id="IPR049062">
    <property type="entry name" value="NAD_Glu_DH_ACT2"/>
</dbReference>
<protein>
    <submittedName>
        <fullName evidence="6">Glutamate dehydrogenase</fullName>
        <ecNumber evidence="6">1.4.1.2</ecNumber>
    </submittedName>
</protein>
<feature type="domain" description="NAD-specific glutamate dehydrogenase C-terminal" evidence="3">
    <location>
        <begin position="1204"/>
        <end position="1538"/>
    </location>
</feature>
<dbReference type="Proteomes" id="UP000063234">
    <property type="component" value="Chromosome"/>
</dbReference>
<dbReference type="Gene3D" id="3.40.50.720">
    <property type="entry name" value="NAD(P)-binding Rossmann-like Domain"/>
    <property type="match status" value="1"/>
</dbReference>
<dbReference type="Pfam" id="PF05088">
    <property type="entry name" value="Bac_GDH_CD"/>
    <property type="match status" value="1"/>
</dbReference>
<dbReference type="GO" id="GO:0004352">
    <property type="term" value="F:glutamate dehydrogenase (NAD+) activity"/>
    <property type="evidence" value="ECO:0007669"/>
    <property type="project" value="UniProtKB-EC"/>
</dbReference>
<evidence type="ECO:0000313" key="6">
    <source>
        <dbReference type="EMBL" id="BAT70909.1"/>
    </source>
</evidence>
<reference evidence="7" key="1">
    <citation type="journal article" date="2018" name="Science">
        <title>A primordial and reversible TCA cycle in a facultatively chemolithoautotrophic thermophile.</title>
        <authorList>
            <person name="Nunoura T."/>
            <person name="Chikaraishi Y."/>
            <person name="Izaki R."/>
            <person name="Suwa T."/>
            <person name="Sato T."/>
            <person name="Harada T."/>
            <person name="Mori K."/>
            <person name="Kato Y."/>
            <person name="Miyazaki M."/>
            <person name="Shimamura S."/>
            <person name="Yanagawa K."/>
            <person name="Shuto A."/>
            <person name="Ohkouchi N."/>
            <person name="Fujita N."/>
            <person name="Takaki Y."/>
            <person name="Atomi H."/>
            <person name="Takai K."/>
        </authorList>
    </citation>
    <scope>NUCLEOTIDE SEQUENCE [LARGE SCALE GENOMIC DNA]</scope>
    <source>
        <strain evidence="7">DSM 17441 / JCM 13301 / NBRC 103674 / ABI70S6</strain>
    </source>
</reference>
<gene>
    <name evidence="6" type="primary">gdh</name>
    <name evidence="6" type="ORF">TST_0099</name>
</gene>
<organism evidence="6 7">
    <name type="scientific">Thermosulfidibacter takaii (strain DSM 17441 / JCM 13301 / NBRC 103674 / ABI70S6)</name>
    <dbReference type="NCBI Taxonomy" id="1298851"/>
    <lineage>
        <taxon>Bacteria</taxon>
        <taxon>Pseudomonadati</taxon>
        <taxon>Thermosulfidibacterota</taxon>
        <taxon>Thermosulfidibacteria</taxon>
        <taxon>Thermosulfidibacterales</taxon>
        <taxon>Thermosulfidibacteraceae</taxon>
    </lineage>
</organism>
<dbReference type="GO" id="GO:0004069">
    <property type="term" value="F:L-aspartate:2-oxoglutarate aminotransferase activity"/>
    <property type="evidence" value="ECO:0007669"/>
    <property type="project" value="InterPro"/>
</dbReference>
<feature type="domain" description="NAD-glutamate dehydrogenase ACT2" evidence="4">
    <location>
        <begin position="365"/>
        <end position="440"/>
    </location>
</feature>
<dbReference type="InterPro" id="IPR049059">
    <property type="entry name" value="NAD_Glu_DH_HM1"/>
</dbReference>
<dbReference type="EMBL" id="AP013035">
    <property type="protein sequence ID" value="BAT70909.1"/>
    <property type="molecule type" value="Genomic_DNA"/>
</dbReference>
<dbReference type="STRING" id="1298851.TST_0099"/>
<dbReference type="SUPFAM" id="SSF53223">
    <property type="entry name" value="Aminoacid dehydrogenase-like, N-terminal domain"/>
    <property type="match status" value="1"/>
</dbReference>
<dbReference type="InterPro" id="IPR046346">
    <property type="entry name" value="Aminoacid_DH-like_N_sf"/>
</dbReference>
<dbReference type="Pfam" id="PF21078">
    <property type="entry name" value="GDH_HM3"/>
    <property type="match status" value="1"/>
</dbReference>
<dbReference type="EC" id="1.4.1.2" evidence="6"/>
<evidence type="ECO:0000259" key="2">
    <source>
        <dbReference type="Pfam" id="PF05088"/>
    </source>
</evidence>
<dbReference type="PIRSF" id="PIRSF036761">
    <property type="entry name" value="GDH_Mll4104"/>
    <property type="match status" value="1"/>
</dbReference>
<sequence length="1542" mass="177568">MAAKELFYESLLSNAPKNYLSAFDKESFNKRISIAWEFFKAKREDPQIKFIREENISLLLVAISEIPFVIDTLQLLLSKEQIPYRALVHLTIKTSRGEDGKVKSIGEGKRELLVLVEFFPELPDEKLKGFCDRVKAILPMVKAMVEDFLKMKRKVRDAINDVEFLVELGTLNKENGQEIVDFLEWLIDDNFVFFGYAETENLKNLKTGKGILKQDFASDYILDTKEILSLLEEKDDVIVVEKLSTDSVIHRTGKVDLIACRLIQENGSFSGWRIWPGLWTKKAVSTKGCDVPLLRQKFNQIVQQEGAVPGSHEYKKLQELFNAIPIEELFTSSTQEIKETMDSIMNMGAEPTLDVIIRRKSKGITSVLVIMPESRFSMHTADKIRSFLMETFKSDYADMRFSIYEEHIALLYFFLTPKEDPGLTSEELKKQIENITAEWEDLFREELKKRFKKDWETLFFKFAPFFPEDYKASVSPTEAVEDVRRISEFSEAKPFNVLLTEEKDFSLVKIYSNFEWKLSDAVPVLENFYLTIWDEKPFRIDLPSGEKIYIHIYRVLTKDGKKIPKDVYQKLSEAISAVIEKEVESDPLNSLVLLAGYDWKAADMLRTYRNYIRQIVPSIAYSTAYTAFRNYPQLTSLLWEYFNTKFNPNLKLTPEERASRLIEIEEKFMEGLNEVSSLAEDKVFRTYFNAIQSTIRTNFYREDKISHYISIKIDCSKILEMPLPRPMYEIYVHEYGMEGVHLRGGKIARGGIRWSDRPDDFRTEILGLMKTQMVKNAIIVPTGAKGGFIIKFRYYQPKDRAELEELVKEKYTFLIRGMLDVTDNIVDGKIVHPPHVIRYDDDDPYLVVAADKGTARLSDVANSIARQYNFWLDDAFASGGSTGYDHKKMGVTAKGAWVCVKRHFMEMGIDPEKDVITVVGIGDMSGDVFGNGMLRSRTIKLIAAFNHRVIFVDPDPDPETSYQERLRLFNEVKDWDHYNPELISKGGGVYRRDAKSIKLSPEARKALGTDKEEVSGEELIRIILRAPVDLLWNGGIGTYVKASTETNEEVGDPPNDNVRVNANELRVKVVGEGGNLGFTQKARVEYALHGGRINMDALDNSGGVDTSDHEVNLKILLSQPIKDGKLTYEERNKLIFDIADEVLHSVLKNNYTQSLAISLDVLRSQRDLDPFIYTMKRLIDEGIIDPRETVLPSKKELSIRKEQGLGLLRPELSLLIGFQKRWSKEEMKGSSLLKAEYMEEFLYNYFPKTIREQFAEYITKHPLKEEIILTCTVNAIVDQAGISFYHKNHLENGAEVEETTASYIMMNGVLNAPALREKIFSLDFKVPADTQYNALLDIEDTLAEMVKWSHFFIGDWLPLTPVVEKYRKEIDKLKNILPGILSKQDKEKLLERIQNYKEAGFSEDLAKEIAIIPFTANCMDIITLAEVLEMDPSVLASIYYSVSGKFMLDEVEAALINEPKKSSWDHLAYNKLHRDLYHIRRKVVQKFVNYMRTSHKDLESFLNQEMRHWKDIEQMIKAAIEERTTGISTWFVIISRMKEVIV</sequence>
<dbReference type="InterPro" id="IPR028971">
    <property type="entry name" value="NAD-GDH_cat"/>
</dbReference>
<dbReference type="OrthoDB" id="9758052at2"/>
<name>A0A0S3QRI6_THET7</name>
<dbReference type="PANTHER" id="PTHR43403:SF1">
    <property type="entry name" value="NAD-SPECIFIC GLUTAMATE DEHYDROGENASE"/>
    <property type="match status" value="1"/>
</dbReference>
<dbReference type="InterPro" id="IPR049058">
    <property type="entry name" value="NAD_Glu_DH_HM2"/>
</dbReference>
<accession>A0A0S3QRI6</accession>
<proteinExistence type="predicted"/>
<dbReference type="PANTHER" id="PTHR43403">
    <property type="entry name" value="NAD-SPECIFIC GLUTAMATE DEHYDROGENASE"/>
    <property type="match status" value="1"/>
</dbReference>
<dbReference type="Pfam" id="PF21073">
    <property type="entry name" value="GDH_HM1"/>
    <property type="match status" value="1"/>
</dbReference>
<evidence type="ECO:0000259" key="3">
    <source>
        <dbReference type="Pfam" id="PF21074"/>
    </source>
</evidence>
<evidence type="ECO:0000256" key="1">
    <source>
        <dbReference type="ARBA" id="ARBA00023002"/>
    </source>
</evidence>
<dbReference type="InterPro" id="IPR048381">
    <property type="entry name" value="GDH_C"/>
</dbReference>
<dbReference type="Pfam" id="PF21074">
    <property type="entry name" value="GDH_C"/>
    <property type="match status" value="1"/>
</dbReference>
<evidence type="ECO:0000313" key="7">
    <source>
        <dbReference type="Proteomes" id="UP000063234"/>
    </source>
</evidence>
<dbReference type="InterPro" id="IPR007780">
    <property type="entry name" value="NAD_Glu_DH_bac"/>
</dbReference>
<dbReference type="PATRIC" id="fig|1298851.3.peg.102"/>
<dbReference type="InterPro" id="IPR049056">
    <property type="entry name" value="NAD_Glu_DH_HM3"/>
</dbReference>
<dbReference type="RefSeq" id="WP_068548648.1">
    <property type="nucleotide sequence ID" value="NZ_AP013035.1"/>
</dbReference>